<dbReference type="InterPro" id="IPR006076">
    <property type="entry name" value="FAD-dep_OxRdtase"/>
</dbReference>
<dbReference type="NCBIfam" id="TIGR01373">
    <property type="entry name" value="soxB"/>
    <property type="match status" value="1"/>
</dbReference>
<evidence type="ECO:0000256" key="5">
    <source>
        <dbReference type="ARBA" id="ARBA00022630"/>
    </source>
</evidence>
<evidence type="ECO:0000256" key="11">
    <source>
        <dbReference type="ARBA" id="ARBA00044044"/>
    </source>
</evidence>
<dbReference type="PANTHER" id="PTHR13847">
    <property type="entry name" value="SARCOSINE DEHYDROGENASE-RELATED"/>
    <property type="match status" value="1"/>
</dbReference>
<evidence type="ECO:0000256" key="2">
    <source>
        <dbReference type="ARBA" id="ARBA00001974"/>
    </source>
</evidence>
<keyword evidence="6" id="KW-0288">FMN</keyword>
<keyword evidence="5" id="KW-0285">Flavoprotein</keyword>
<keyword evidence="19" id="KW-1185">Reference proteome</keyword>
<dbReference type="Proteomes" id="UP001161409">
    <property type="component" value="Unassembled WGS sequence"/>
</dbReference>
<comment type="cofactor">
    <cofactor evidence="2">
        <name>FAD</name>
        <dbReference type="ChEBI" id="CHEBI:57692"/>
    </cofactor>
</comment>
<accession>A0ABQ5U610</accession>
<evidence type="ECO:0000256" key="3">
    <source>
        <dbReference type="ARBA" id="ARBA00004496"/>
    </source>
</evidence>
<evidence type="ECO:0000259" key="17">
    <source>
        <dbReference type="PROSITE" id="PS50206"/>
    </source>
</evidence>
<gene>
    <name evidence="18" type="primary">soxB</name>
    <name evidence="18" type="ORF">GCM10007924_18310</name>
</gene>
<keyword evidence="7" id="KW-0547">Nucleotide-binding</keyword>
<evidence type="ECO:0000256" key="15">
    <source>
        <dbReference type="ARBA" id="ARBA00047316"/>
    </source>
</evidence>
<dbReference type="PROSITE" id="PS50206">
    <property type="entry name" value="RHODANESE_3"/>
    <property type="match status" value="1"/>
</dbReference>
<dbReference type="PANTHER" id="PTHR13847:SF287">
    <property type="entry name" value="FAD-DEPENDENT OXIDOREDUCTASE DOMAIN-CONTAINING PROTEIN 1"/>
    <property type="match status" value="1"/>
</dbReference>
<dbReference type="InterPro" id="IPR006278">
    <property type="entry name" value="SoxB"/>
</dbReference>
<keyword evidence="8" id="KW-0274">FAD</keyword>
<evidence type="ECO:0000256" key="1">
    <source>
        <dbReference type="ARBA" id="ARBA00001917"/>
    </source>
</evidence>
<evidence type="ECO:0000256" key="4">
    <source>
        <dbReference type="ARBA" id="ARBA00022490"/>
    </source>
</evidence>
<evidence type="ECO:0000313" key="19">
    <source>
        <dbReference type="Proteomes" id="UP001161409"/>
    </source>
</evidence>
<sequence>MAKYSIFSIARNAFSHHRNWPRQWRSPDPKPDYDVIIVGGGGHGLATAYYLVKEHGITNVAVLEKGWLGGGNTARNTTIVRSNYLWDESAALYEKSLQLWEGLSQDINYNVMLSQRGVLNLAHSLGDVREGRRRVNANRLNGVDAEWLDEEQVKDFCPIINISRSARYPVLGATLQRRGGVARHDSVAWGYARAADARGVDIIQNCEVTGIRRDGDTVTGVETSRGFIGARKVALVTAGHSSVVAAMAGLRLPIDSHPLQALVSEPIKPVIDCVVMSGAVHVYVSQSDKGELVMGAGIDSFNSYGQRGSFHVIEHQLGACLELFPIFSRVRMMRSWGGIVDTCPDASPIISKTPVKGLYINGGWGTGGFKATPGSGWCFAHTVARDEPHALNAPFSLDRFTSGALIDEHGAAGVAH</sequence>
<keyword evidence="9" id="KW-0560">Oxidoreductase</keyword>
<dbReference type="Pfam" id="PF01266">
    <property type="entry name" value="DAO"/>
    <property type="match status" value="1"/>
</dbReference>
<comment type="similarity">
    <text evidence="10">Belongs to the SoxB family.</text>
</comment>
<dbReference type="RefSeq" id="WP_169560759.1">
    <property type="nucleotide sequence ID" value="NZ_BSNF01000006.1"/>
</dbReference>
<protein>
    <recommendedName>
        <fullName evidence="12">Sarcosine oxidase subunit beta</fullName>
        <ecNumber evidence="11">1.5.3.24</ecNumber>
    </recommendedName>
    <alternativeName>
        <fullName evidence="13">Sarcosine oxidase (5,10-methylenetetrahydrofolate-forming) subunit beta</fullName>
    </alternativeName>
    <alternativeName>
        <fullName evidence="14">Tetrameric sarcosine oxidase subunit beta</fullName>
    </alternativeName>
</protein>
<evidence type="ECO:0000256" key="12">
    <source>
        <dbReference type="ARBA" id="ARBA00044150"/>
    </source>
</evidence>
<proteinExistence type="inferred from homology"/>
<comment type="catalytic activity">
    <reaction evidence="16">
        <text>sarcosine + (6S)-5,6,7,8-tetrahydrofolate + O2 = (6R)-5,10-methylene-5,6,7,8-tetrahydrofolate + glycine + H2O2</text>
        <dbReference type="Rhea" id="RHEA:70455"/>
        <dbReference type="ChEBI" id="CHEBI:15379"/>
        <dbReference type="ChEBI" id="CHEBI:15636"/>
        <dbReference type="ChEBI" id="CHEBI:16240"/>
        <dbReference type="ChEBI" id="CHEBI:57305"/>
        <dbReference type="ChEBI" id="CHEBI:57433"/>
        <dbReference type="ChEBI" id="CHEBI:57453"/>
        <dbReference type="EC" id="1.5.3.24"/>
    </reaction>
</comment>
<keyword evidence="4" id="KW-0963">Cytoplasm</keyword>
<dbReference type="InterPro" id="IPR036188">
    <property type="entry name" value="FAD/NAD-bd_sf"/>
</dbReference>
<evidence type="ECO:0000256" key="8">
    <source>
        <dbReference type="ARBA" id="ARBA00022827"/>
    </source>
</evidence>
<dbReference type="Gene3D" id="3.30.9.10">
    <property type="entry name" value="D-Amino Acid Oxidase, subunit A, domain 2"/>
    <property type="match status" value="1"/>
</dbReference>
<evidence type="ECO:0000256" key="13">
    <source>
        <dbReference type="ARBA" id="ARBA00044216"/>
    </source>
</evidence>
<dbReference type="EMBL" id="BSNF01000006">
    <property type="protein sequence ID" value="GLQ06610.1"/>
    <property type="molecule type" value="Genomic_DNA"/>
</dbReference>
<evidence type="ECO:0000256" key="9">
    <source>
        <dbReference type="ARBA" id="ARBA00023002"/>
    </source>
</evidence>
<evidence type="ECO:0000256" key="6">
    <source>
        <dbReference type="ARBA" id="ARBA00022643"/>
    </source>
</evidence>
<comment type="catalytic activity">
    <reaction evidence="15">
        <text>sarcosine + O2 + H2O = formaldehyde + glycine + H2O2</text>
        <dbReference type="Rhea" id="RHEA:13313"/>
        <dbReference type="ChEBI" id="CHEBI:15377"/>
        <dbReference type="ChEBI" id="CHEBI:15379"/>
        <dbReference type="ChEBI" id="CHEBI:16240"/>
        <dbReference type="ChEBI" id="CHEBI:16842"/>
        <dbReference type="ChEBI" id="CHEBI:57305"/>
        <dbReference type="ChEBI" id="CHEBI:57433"/>
    </reaction>
</comment>
<comment type="subcellular location">
    <subcellularLocation>
        <location evidence="3">Cytoplasm</location>
    </subcellularLocation>
</comment>
<feature type="domain" description="Rhodanese" evidence="17">
    <location>
        <begin position="35"/>
        <end position="79"/>
    </location>
</feature>
<comment type="cofactor">
    <cofactor evidence="1">
        <name>FMN</name>
        <dbReference type="ChEBI" id="CHEBI:58210"/>
    </cofactor>
</comment>
<comment type="caution">
    <text evidence="18">The sequence shown here is derived from an EMBL/GenBank/DDBJ whole genome shotgun (WGS) entry which is preliminary data.</text>
</comment>
<dbReference type="EC" id="1.5.3.24" evidence="11"/>
<reference evidence="18" key="2">
    <citation type="submission" date="2023-01" db="EMBL/GenBank/DDBJ databases">
        <title>Draft genome sequence of Sneathiella chinensis strain NBRC 103408.</title>
        <authorList>
            <person name="Sun Q."/>
            <person name="Mori K."/>
        </authorList>
    </citation>
    <scope>NUCLEOTIDE SEQUENCE</scope>
    <source>
        <strain evidence="18">NBRC 103408</strain>
    </source>
</reference>
<reference evidence="18" key="1">
    <citation type="journal article" date="2014" name="Int. J. Syst. Evol. Microbiol.">
        <title>Complete genome of a new Firmicutes species belonging to the dominant human colonic microbiota ('Ruminococcus bicirculans') reveals two chromosomes and a selective capacity to utilize plant glucans.</title>
        <authorList>
            <consortium name="NISC Comparative Sequencing Program"/>
            <person name="Wegmann U."/>
            <person name="Louis P."/>
            <person name="Goesmann A."/>
            <person name="Henrissat B."/>
            <person name="Duncan S.H."/>
            <person name="Flint H.J."/>
        </authorList>
    </citation>
    <scope>NUCLEOTIDE SEQUENCE</scope>
    <source>
        <strain evidence="18">NBRC 103408</strain>
    </source>
</reference>
<evidence type="ECO:0000256" key="10">
    <source>
        <dbReference type="ARBA" id="ARBA00043973"/>
    </source>
</evidence>
<organism evidence="18 19">
    <name type="scientific">Sneathiella chinensis</name>
    <dbReference type="NCBI Taxonomy" id="349750"/>
    <lineage>
        <taxon>Bacteria</taxon>
        <taxon>Pseudomonadati</taxon>
        <taxon>Pseudomonadota</taxon>
        <taxon>Alphaproteobacteria</taxon>
        <taxon>Sneathiellales</taxon>
        <taxon>Sneathiellaceae</taxon>
        <taxon>Sneathiella</taxon>
    </lineage>
</organism>
<dbReference type="Gene3D" id="3.50.50.60">
    <property type="entry name" value="FAD/NAD(P)-binding domain"/>
    <property type="match status" value="1"/>
</dbReference>
<dbReference type="InterPro" id="IPR001763">
    <property type="entry name" value="Rhodanese-like_dom"/>
</dbReference>
<evidence type="ECO:0000256" key="14">
    <source>
        <dbReference type="ARBA" id="ARBA00044295"/>
    </source>
</evidence>
<name>A0ABQ5U610_9PROT</name>
<evidence type="ECO:0000256" key="16">
    <source>
        <dbReference type="ARBA" id="ARBA00048917"/>
    </source>
</evidence>
<dbReference type="SUPFAM" id="SSF51905">
    <property type="entry name" value="FAD/NAD(P)-binding domain"/>
    <property type="match status" value="1"/>
</dbReference>
<evidence type="ECO:0000313" key="18">
    <source>
        <dbReference type="EMBL" id="GLQ06610.1"/>
    </source>
</evidence>
<evidence type="ECO:0000256" key="7">
    <source>
        <dbReference type="ARBA" id="ARBA00022741"/>
    </source>
</evidence>